<organism evidence="1 2">
    <name type="scientific">Filimonas lacunae</name>
    <dbReference type="NCBI Taxonomy" id="477680"/>
    <lineage>
        <taxon>Bacteria</taxon>
        <taxon>Pseudomonadati</taxon>
        <taxon>Bacteroidota</taxon>
        <taxon>Chitinophagia</taxon>
        <taxon>Chitinophagales</taxon>
        <taxon>Chitinophagaceae</taxon>
        <taxon>Filimonas</taxon>
    </lineage>
</organism>
<evidence type="ECO:0008006" key="3">
    <source>
        <dbReference type="Google" id="ProtNLM"/>
    </source>
</evidence>
<evidence type="ECO:0000313" key="1">
    <source>
        <dbReference type="EMBL" id="SIT31020.1"/>
    </source>
</evidence>
<dbReference type="InterPro" id="IPR027417">
    <property type="entry name" value="P-loop_NTPase"/>
</dbReference>
<dbReference type="AlphaFoldDB" id="A0A173M9X6"/>
<name>A0A173M9X6_9BACT</name>
<dbReference type="RefSeq" id="WP_076381640.1">
    <property type="nucleotide sequence ID" value="NZ_AP017422.1"/>
</dbReference>
<proteinExistence type="predicted"/>
<dbReference type="STRING" id="477680.SAMN05421788_11051"/>
<evidence type="ECO:0000313" key="2">
    <source>
        <dbReference type="Proteomes" id="UP000186917"/>
    </source>
</evidence>
<protein>
    <recommendedName>
        <fullName evidence="3">Sulfotransferase family protein</fullName>
    </recommendedName>
</protein>
<reference evidence="2" key="1">
    <citation type="submission" date="2017-01" db="EMBL/GenBank/DDBJ databases">
        <authorList>
            <person name="Varghese N."/>
            <person name="Submissions S."/>
        </authorList>
    </citation>
    <scope>NUCLEOTIDE SEQUENCE [LARGE SCALE GENOMIC DNA]</scope>
    <source>
        <strain evidence="2">DSM 21054</strain>
    </source>
</reference>
<dbReference type="Gene3D" id="3.40.50.300">
    <property type="entry name" value="P-loop containing nucleotide triphosphate hydrolases"/>
    <property type="match status" value="1"/>
</dbReference>
<accession>A0A173M9X6</accession>
<dbReference type="SUPFAM" id="SSF52540">
    <property type="entry name" value="P-loop containing nucleoside triphosphate hydrolases"/>
    <property type="match status" value="1"/>
</dbReference>
<keyword evidence="2" id="KW-1185">Reference proteome</keyword>
<sequence>MTPITEPSTLAGWLPYQLYNGTDARWIYPGTLPYTDPFFDETISKCKSLPENGFGKRYSSAVDVLPGWSAPDNALPPAAIIFHVSRCGSTLLSQLLGLNPNHIVLAEVPFFDDLLRARYKQGGKDLSHLLPHAVSYYAQKRTGTEERLFIKADSWHLFFYEEIRAHYPDVPFILLYRRPDEVVASQEKKKGMHAVPGVIESEIFNLGQLPAYQEGTHAYVAAILEQYYQRMQQIHAKDPLAYLVNYNEGFGAITEKVYQLTHTPFTEKEQQDIMQRCGFDAKEPEKKFALPATGIDETAGYLAKAFKGYHQLEKLRM</sequence>
<dbReference type="OrthoDB" id="5380394at2"/>
<dbReference type="KEGG" id="fln:FLA_0309"/>
<dbReference type="Proteomes" id="UP000186917">
    <property type="component" value="Unassembled WGS sequence"/>
</dbReference>
<gene>
    <name evidence="1" type="ORF">SAMN05421788_11051</name>
</gene>
<dbReference type="EMBL" id="FTOR01000010">
    <property type="protein sequence ID" value="SIT31020.1"/>
    <property type="molecule type" value="Genomic_DNA"/>
</dbReference>